<keyword evidence="2" id="KW-0934">Plastid</keyword>
<comment type="subcellular location">
    <subcellularLocation>
        <location evidence="1">Plastid</location>
    </subcellularLocation>
</comment>
<dbReference type="Proteomes" id="UP000636800">
    <property type="component" value="Chromosome 3"/>
</dbReference>
<dbReference type="GO" id="GO:0009536">
    <property type="term" value="C:plastid"/>
    <property type="evidence" value="ECO:0007669"/>
    <property type="project" value="UniProtKB-SubCell"/>
</dbReference>
<dbReference type="InterPro" id="IPR039633">
    <property type="entry name" value="PAP"/>
</dbReference>
<accession>A0A835RLW2</accession>
<dbReference type="EMBL" id="JADCNL010000003">
    <property type="protein sequence ID" value="KAG0488598.1"/>
    <property type="molecule type" value="Genomic_DNA"/>
</dbReference>
<dbReference type="PANTHER" id="PTHR31906">
    <property type="entry name" value="PLASTID-LIPID-ASSOCIATED PROTEIN 4, CHLOROPLASTIC-RELATED"/>
    <property type="match status" value="1"/>
</dbReference>
<protein>
    <recommendedName>
        <fullName evidence="4">Plastid lipid-associated protein/fibrillin conserved domain-containing protein</fullName>
    </recommendedName>
</protein>
<dbReference type="AlphaFoldDB" id="A0A835RLW2"/>
<keyword evidence="3" id="KW-0809">Transit peptide</keyword>
<comment type="caution">
    <text evidence="5">The sequence shown here is derived from an EMBL/GenBank/DDBJ whole genome shotgun (WGS) entry which is preliminary data.</text>
</comment>
<evidence type="ECO:0000256" key="2">
    <source>
        <dbReference type="ARBA" id="ARBA00022640"/>
    </source>
</evidence>
<dbReference type="Pfam" id="PF04755">
    <property type="entry name" value="PAP_fibrillin"/>
    <property type="match status" value="1"/>
</dbReference>
<gene>
    <name evidence="5" type="ORF">HPP92_007409</name>
</gene>
<proteinExistence type="predicted"/>
<dbReference type="InterPro" id="IPR006843">
    <property type="entry name" value="PAP/fibrillin_dom"/>
</dbReference>
<name>A0A835RLW2_VANPL</name>
<evidence type="ECO:0000256" key="1">
    <source>
        <dbReference type="ARBA" id="ARBA00004474"/>
    </source>
</evidence>
<evidence type="ECO:0000256" key="3">
    <source>
        <dbReference type="ARBA" id="ARBA00022946"/>
    </source>
</evidence>
<feature type="domain" description="Plastid lipid-associated protein/fibrillin conserved" evidence="4">
    <location>
        <begin position="64"/>
        <end position="275"/>
    </location>
</feature>
<reference evidence="5 6" key="1">
    <citation type="journal article" date="2020" name="Nat. Food">
        <title>A phased Vanilla planifolia genome enables genetic improvement of flavour and production.</title>
        <authorList>
            <person name="Hasing T."/>
            <person name="Tang H."/>
            <person name="Brym M."/>
            <person name="Khazi F."/>
            <person name="Huang T."/>
            <person name="Chambers A.H."/>
        </authorList>
    </citation>
    <scope>NUCLEOTIDE SEQUENCE [LARGE SCALE GENOMIC DNA]</scope>
    <source>
        <tissue evidence="5">Leaf</tissue>
    </source>
</reference>
<organism evidence="5 6">
    <name type="scientific">Vanilla planifolia</name>
    <name type="common">Vanilla</name>
    <dbReference type="NCBI Taxonomy" id="51239"/>
    <lineage>
        <taxon>Eukaryota</taxon>
        <taxon>Viridiplantae</taxon>
        <taxon>Streptophyta</taxon>
        <taxon>Embryophyta</taxon>
        <taxon>Tracheophyta</taxon>
        <taxon>Spermatophyta</taxon>
        <taxon>Magnoliopsida</taxon>
        <taxon>Liliopsida</taxon>
        <taxon>Asparagales</taxon>
        <taxon>Orchidaceae</taxon>
        <taxon>Vanilloideae</taxon>
        <taxon>Vanilleae</taxon>
        <taxon>Vanilla</taxon>
    </lineage>
</organism>
<evidence type="ECO:0000313" key="5">
    <source>
        <dbReference type="EMBL" id="KAG0488598.1"/>
    </source>
</evidence>
<evidence type="ECO:0000259" key="4">
    <source>
        <dbReference type="Pfam" id="PF04755"/>
    </source>
</evidence>
<dbReference type="OrthoDB" id="278338at2759"/>
<sequence length="282" mass="30931">MELAGSPTLSISASKSFFRLLHPIHAAIPKSNAYRVPNRASLLRLGTAATATMAAAPAAELESRKLDLLRAVQETQRGFSATADQRSFIEELLVSVEGYGAGLPVDLVALDGTWRLNYTSALDVLVLFEAASRLPFFQVGQIFQKFECQNGKNGGLVRNVVRWSIPTLLEEQEGATLLVTAKFCVVTKRNIYLQFDEVAIENIKINEQLQALIAPAILPRSFLSLQILQFIRSFRAQVLVSGPDRRSPAGLYYLSYLDRDMLLGRALAGGGVFVFTRAQALA</sequence>
<keyword evidence="6" id="KW-1185">Reference proteome</keyword>
<evidence type="ECO:0000313" key="6">
    <source>
        <dbReference type="Proteomes" id="UP000636800"/>
    </source>
</evidence>